<feature type="non-terminal residue" evidence="6">
    <location>
        <position position="1"/>
    </location>
</feature>
<evidence type="ECO:0000313" key="6">
    <source>
        <dbReference type="EMBL" id="TMR04899.1"/>
    </source>
</evidence>
<dbReference type="CDD" id="cd03784">
    <property type="entry name" value="GT1_Gtf-like"/>
    <property type="match status" value="1"/>
</dbReference>
<dbReference type="PANTHER" id="PTHR48050:SF13">
    <property type="entry name" value="STEROL 3-BETA-GLUCOSYLTRANSFERASE UGT80A2"/>
    <property type="match status" value="1"/>
</dbReference>
<dbReference type="OrthoDB" id="5488434at2"/>
<dbReference type="InterPro" id="IPR048284">
    <property type="entry name" value="EryCIII-like_N"/>
</dbReference>
<feature type="domain" description="Erythromycin biosynthesis protein CIII-like N-terminal" evidence="5">
    <location>
        <begin position="3"/>
        <end position="154"/>
    </location>
</feature>
<organism evidence="6 7">
    <name type="scientific">Actinomadura soli</name>
    <dbReference type="NCBI Taxonomy" id="2508997"/>
    <lineage>
        <taxon>Bacteria</taxon>
        <taxon>Bacillati</taxon>
        <taxon>Actinomycetota</taxon>
        <taxon>Actinomycetes</taxon>
        <taxon>Streptosporangiales</taxon>
        <taxon>Thermomonosporaceae</taxon>
        <taxon>Actinomadura</taxon>
    </lineage>
</organism>
<comment type="similarity">
    <text evidence="1">Belongs to the glycosyltransferase 28 family.</text>
</comment>
<keyword evidence="2" id="KW-0328">Glycosyltransferase</keyword>
<evidence type="ECO:0000256" key="2">
    <source>
        <dbReference type="ARBA" id="ARBA00022676"/>
    </source>
</evidence>
<comment type="caution">
    <text evidence="6">The sequence shown here is derived from an EMBL/GenBank/DDBJ whole genome shotgun (WGS) entry which is preliminary data.</text>
</comment>
<evidence type="ECO:0000256" key="3">
    <source>
        <dbReference type="ARBA" id="ARBA00022679"/>
    </source>
</evidence>
<keyword evidence="7" id="KW-1185">Reference proteome</keyword>
<dbReference type="Gene3D" id="3.40.50.2000">
    <property type="entry name" value="Glycogen Phosphorylase B"/>
    <property type="match status" value="2"/>
</dbReference>
<evidence type="ECO:0000256" key="1">
    <source>
        <dbReference type="ARBA" id="ARBA00006962"/>
    </source>
</evidence>
<dbReference type="GO" id="GO:0008194">
    <property type="term" value="F:UDP-glycosyltransferase activity"/>
    <property type="evidence" value="ECO:0007669"/>
    <property type="project" value="InterPro"/>
</dbReference>
<keyword evidence="3" id="KW-0808">Transferase</keyword>
<dbReference type="Pfam" id="PF06722">
    <property type="entry name" value="EryCIII-like_C"/>
    <property type="match status" value="1"/>
</dbReference>
<dbReference type="EMBL" id="VCKW01000027">
    <property type="protein sequence ID" value="TMR04899.1"/>
    <property type="molecule type" value="Genomic_DNA"/>
</dbReference>
<dbReference type="PANTHER" id="PTHR48050">
    <property type="entry name" value="STEROL 3-BETA-GLUCOSYLTRANSFERASE"/>
    <property type="match status" value="1"/>
</dbReference>
<evidence type="ECO:0000313" key="7">
    <source>
        <dbReference type="Proteomes" id="UP000309174"/>
    </source>
</evidence>
<dbReference type="InterPro" id="IPR002213">
    <property type="entry name" value="UDP_glucos_trans"/>
</dbReference>
<protein>
    <submittedName>
        <fullName evidence="6">DUF1205 domain-containing protein</fullName>
    </submittedName>
</protein>
<name>A0A5C4JGI7_9ACTN</name>
<reference evidence="6 7" key="1">
    <citation type="submission" date="2019-05" db="EMBL/GenBank/DDBJ databases">
        <title>Draft genome sequence of Actinomadura sp. 14C53.</title>
        <authorList>
            <person name="Saricaoglu S."/>
            <person name="Isik K."/>
        </authorList>
    </citation>
    <scope>NUCLEOTIDE SEQUENCE [LARGE SCALE GENOMIC DNA]</scope>
    <source>
        <strain evidence="6 7">14C53</strain>
    </source>
</reference>
<accession>A0A5C4JGI7</accession>
<proteinExistence type="inferred from homology"/>
<evidence type="ECO:0000259" key="4">
    <source>
        <dbReference type="Pfam" id="PF06722"/>
    </source>
</evidence>
<dbReference type="GO" id="GO:0016758">
    <property type="term" value="F:hexosyltransferase activity"/>
    <property type="evidence" value="ECO:0007669"/>
    <property type="project" value="UniProtKB-ARBA"/>
</dbReference>
<dbReference type="InterPro" id="IPR010610">
    <property type="entry name" value="EryCIII-like_C"/>
</dbReference>
<dbReference type="Pfam" id="PF21036">
    <property type="entry name" value="EryCIII-like_N"/>
    <property type="match status" value="1"/>
</dbReference>
<sequence length="324" mass="35995">KPMVDDLIGFARSWRPDLVLWDPLSFPSPIAARECGAAHARVLWAIDHMGWTRTRLLDRLDALDRLDSPRSRPPEDPLDPMASMMKPTLRRLGHDFDEELIVGQWTVDLMPPRMRLPVDLRYVPVQMVPYTGAGVLPEWLYERPSRPRVCLTLGLSSRHFFARNYGVPVGDLLEMVADLDLELVATLNDAQLASVDRVPPNVRVEDYVPLTQLLPTCSAIVHHGGAGTFAAAVPARVPQLVIPTEGAERVEVGEHVRARGAGLSMPTVESGLLTVDDVKKSLVRILNEPSFRKGADELYADLAATPSPRDAVPILEDLMAEYRR</sequence>
<dbReference type="SUPFAM" id="SSF53756">
    <property type="entry name" value="UDP-Glycosyltransferase/glycogen phosphorylase"/>
    <property type="match status" value="1"/>
</dbReference>
<gene>
    <name evidence="6" type="ORF">ETD83_07545</name>
</gene>
<dbReference type="InterPro" id="IPR050426">
    <property type="entry name" value="Glycosyltransferase_28"/>
</dbReference>
<dbReference type="RefSeq" id="WP_138644340.1">
    <property type="nucleotide sequence ID" value="NZ_VCKW01000027.1"/>
</dbReference>
<dbReference type="Proteomes" id="UP000309174">
    <property type="component" value="Unassembled WGS sequence"/>
</dbReference>
<evidence type="ECO:0000259" key="5">
    <source>
        <dbReference type="Pfam" id="PF21036"/>
    </source>
</evidence>
<feature type="domain" description="Erythromycin biosynthesis protein CIII-like C-terminal" evidence="4">
    <location>
        <begin position="172"/>
        <end position="318"/>
    </location>
</feature>
<dbReference type="AlphaFoldDB" id="A0A5C4JGI7"/>
<dbReference type="GO" id="GO:0017000">
    <property type="term" value="P:antibiotic biosynthetic process"/>
    <property type="evidence" value="ECO:0007669"/>
    <property type="project" value="UniProtKB-ARBA"/>
</dbReference>